<evidence type="ECO:0008006" key="3">
    <source>
        <dbReference type="Google" id="ProtNLM"/>
    </source>
</evidence>
<dbReference type="KEGG" id="paln:B0W48_00235"/>
<dbReference type="AlphaFoldDB" id="A0A1Q2GTG1"/>
<gene>
    <name evidence="1" type="ORF">B0W48_00235</name>
</gene>
<accession>A0A1Q2GTG1</accession>
<dbReference type="EMBL" id="CP019628">
    <property type="protein sequence ID" value="AQP98357.1"/>
    <property type="molecule type" value="Genomic_DNA"/>
</dbReference>
<dbReference type="InterPro" id="IPR006597">
    <property type="entry name" value="Sel1-like"/>
</dbReference>
<proteinExistence type="predicted"/>
<dbReference type="PANTHER" id="PTHR11102">
    <property type="entry name" value="SEL-1-LIKE PROTEIN"/>
    <property type="match status" value="1"/>
</dbReference>
<dbReference type="SUPFAM" id="SSF81901">
    <property type="entry name" value="HCP-like"/>
    <property type="match status" value="1"/>
</dbReference>
<dbReference type="Proteomes" id="UP000188243">
    <property type="component" value="Chromosome"/>
</dbReference>
<protein>
    <recommendedName>
        <fullName evidence="3">Sel1 repeat family protein</fullName>
    </recommendedName>
</protein>
<evidence type="ECO:0000313" key="1">
    <source>
        <dbReference type="EMBL" id="AQP98357.1"/>
    </source>
</evidence>
<sequence length="259" mass="29357">MKIFVLFLLLVSNIVLGKGLGREDLVSIEKVEHDILHNRRLNVSQVLNALEHSKITYPLKVNYLYGVIYYFGDYGLNKDNNKAYHYLKISADNGDATAAYLLGTLLVDDSPLKDVENGIKYLKFASNGGNVDAILNLYEMYRIGEYKDEDKILELLSYAAKNGSEESAIQYADSLFNISLAEQSKTKAQSVTLFLMGYNFKSLKGEKFYLLTGIYGLSNSPIYDESKRDYYLKLAAKEGHKFSIKLLSDFELIRTSNKK</sequence>
<organism evidence="1 2">
    <name type="scientific">Pseudoalteromonas aliena</name>
    <dbReference type="NCBI Taxonomy" id="247523"/>
    <lineage>
        <taxon>Bacteria</taxon>
        <taxon>Pseudomonadati</taxon>
        <taxon>Pseudomonadota</taxon>
        <taxon>Gammaproteobacteria</taxon>
        <taxon>Alteromonadales</taxon>
        <taxon>Pseudoalteromonadaceae</taxon>
        <taxon>Pseudoalteromonas</taxon>
    </lineage>
</organism>
<dbReference type="Pfam" id="PF08238">
    <property type="entry name" value="Sel1"/>
    <property type="match status" value="2"/>
</dbReference>
<dbReference type="InterPro" id="IPR050767">
    <property type="entry name" value="Sel1_AlgK"/>
</dbReference>
<dbReference type="SMART" id="SM00671">
    <property type="entry name" value="SEL1"/>
    <property type="match status" value="3"/>
</dbReference>
<dbReference type="RefSeq" id="WP_077535093.1">
    <property type="nucleotide sequence ID" value="NZ_CP019628.1"/>
</dbReference>
<dbReference type="PANTHER" id="PTHR11102:SF147">
    <property type="entry name" value="SEL1L ADAPTOR SUBUNIT OF ERAD E3 UBIQUITIN LIGASE"/>
    <property type="match status" value="1"/>
</dbReference>
<dbReference type="GO" id="GO:0036503">
    <property type="term" value="P:ERAD pathway"/>
    <property type="evidence" value="ECO:0007669"/>
    <property type="project" value="TreeGrafter"/>
</dbReference>
<dbReference type="InterPro" id="IPR011990">
    <property type="entry name" value="TPR-like_helical_dom_sf"/>
</dbReference>
<dbReference type="STRING" id="247523.B0W48_00235"/>
<dbReference type="Gene3D" id="1.25.40.10">
    <property type="entry name" value="Tetratricopeptide repeat domain"/>
    <property type="match status" value="1"/>
</dbReference>
<name>A0A1Q2GTG1_9GAMM</name>
<reference evidence="1 2" key="1">
    <citation type="submission" date="2017-02" db="EMBL/GenBank/DDBJ databases">
        <title>Complete genome sequence of the cold-active Pseudoalteromonas aliena strain EH1 isolated from Arctic seawater.</title>
        <authorList>
            <person name="Kim E."/>
            <person name="Heo E."/>
            <person name="Kim H."/>
            <person name="Kim D."/>
        </authorList>
    </citation>
    <scope>NUCLEOTIDE SEQUENCE [LARGE SCALE GENOMIC DNA]</scope>
    <source>
        <strain evidence="1 2">EH1</strain>
    </source>
</reference>
<evidence type="ECO:0000313" key="2">
    <source>
        <dbReference type="Proteomes" id="UP000188243"/>
    </source>
</evidence>